<organism evidence="1 2">
    <name type="scientific">Smallanthus sonchifolius</name>
    <dbReference type="NCBI Taxonomy" id="185202"/>
    <lineage>
        <taxon>Eukaryota</taxon>
        <taxon>Viridiplantae</taxon>
        <taxon>Streptophyta</taxon>
        <taxon>Embryophyta</taxon>
        <taxon>Tracheophyta</taxon>
        <taxon>Spermatophyta</taxon>
        <taxon>Magnoliopsida</taxon>
        <taxon>eudicotyledons</taxon>
        <taxon>Gunneridae</taxon>
        <taxon>Pentapetalae</taxon>
        <taxon>asterids</taxon>
        <taxon>campanulids</taxon>
        <taxon>Asterales</taxon>
        <taxon>Asteraceae</taxon>
        <taxon>Asteroideae</taxon>
        <taxon>Heliantheae alliance</taxon>
        <taxon>Millerieae</taxon>
        <taxon>Smallanthus</taxon>
    </lineage>
</organism>
<comment type="caution">
    <text evidence="1">The sequence shown here is derived from an EMBL/GenBank/DDBJ whole genome shotgun (WGS) entry which is preliminary data.</text>
</comment>
<keyword evidence="2" id="KW-1185">Reference proteome</keyword>
<proteinExistence type="predicted"/>
<dbReference type="Proteomes" id="UP001056120">
    <property type="component" value="Linkage Group LG04"/>
</dbReference>
<evidence type="ECO:0000313" key="2">
    <source>
        <dbReference type="Proteomes" id="UP001056120"/>
    </source>
</evidence>
<gene>
    <name evidence="1" type="ORF">L1987_11451</name>
</gene>
<protein>
    <submittedName>
        <fullName evidence="1">Uncharacterized protein</fullName>
    </submittedName>
</protein>
<evidence type="ECO:0000313" key="1">
    <source>
        <dbReference type="EMBL" id="KAI3817655.1"/>
    </source>
</evidence>
<accession>A0ACB9JDM8</accession>
<reference evidence="2" key="1">
    <citation type="journal article" date="2022" name="Mol. Ecol. Resour.">
        <title>The genomes of chicory, endive, great burdock and yacon provide insights into Asteraceae palaeo-polyploidization history and plant inulin production.</title>
        <authorList>
            <person name="Fan W."/>
            <person name="Wang S."/>
            <person name="Wang H."/>
            <person name="Wang A."/>
            <person name="Jiang F."/>
            <person name="Liu H."/>
            <person name="Zhao H."/>
            <person name="Xu D."/>
            <person name="Zhang Y."/>
        </authorList>
    </citation>
    <scope>NUCLEOTIDE SEQUENCE [LARGE SCALE GENOMIC DNA]</scope>
    <source>
        <strain evidence="2">cv. Yunnan</strain>
    </source>
</reference>
<sequence>MSNKAELGVVEVFKGVIPEAGMPQPVVCSKVTEPKAGAKIEFTGVIEFFFEATTIVVPASSMVILEVE</sequence>
<name>A0ACB9JDM8_9ASTR</name>
<dbReference type="EMBL" id="CM042021">
    <property type="protein sequence ID" value="KAI3817655.1"/>
    <property type="molecule type" value="Genomic_DNA"/>
</dbReference>
<reference evidence="1 2" key="2">
    <citation type="journal article" date="2022" name="Mol. Ecol. Resour.">
        <title>The genomes of chicory, endive, great burdock and yacon provide insights into Asteraceae paleo-polyploidization history and plant inulin production.</title>
        <authorList>
            <person name="Fan W."/>
            <person name="Wang S."/>
            <person name="Wang H."/>
            <person name="Wang A."/>
            <person name="Jiang F."/>
            <person name="Liu H."/>
            <person name="Zhao H."/>
            <person name="Xu D."/>
            <person name="Zhang Y."/>
        </authorList>
    </citation>
    <scope>NUCLEOTIDE SEQUENCE [LARGE SCALE GENOMIC DNA]</scope>
    <source>
        <strain evidence="2">cv. Yunnan</strain>
        <tissue evidence="1">Leaves</tissue>
    </source>
</reference>